<organism evidence="5 6">
    <name type="scientific">Oceanobacillus kapialis</name>
    <dbReference type="NCBI Taxonomy" id="481353"/>
    <lineage>
        <taxon>Bacteria</taxon>
        <taxon>Bacillati</taxon>
        <taxon>Bacillota</taxon>
        <taxon>Bacilli</taxon>
        <taxon>Bacillales</taxon>
        <taxon>Bacillaceae</taxon>
        <taxon>Oceanobacillus</taxon>
    </lineage>
</organism>
<reference evidence="6" key="1">
    <citation type="journal article" date="2019" name="Int. J. Syst. Evol. Microbiol.">
        <title>The Global Catalogue of Microorganisms (GCM) 10K type strain sequencing project: providing services to taxonomists for standard genome sequencing and annotation.</title>
        <authorList>
            <consortium name="The Broad Institute Genomics Platform"/>
            <consortium name="The Broad Institute Genome Sequencing Center for Infectious Disease"/>
            <person name="Wu L."/>
            <person name="Ma J."/>
        </authorList>
    </citation>
    <scope>NUCLEOTIDE SEQUENCE [LARGE SCALE GENOMIC DNA]</scope>
    <source>
        <strain evidence="6">TISTR 1858</strain>
    </source>
</reference>
<dbReference type="GO" id="GO:0016787">
    <property type="term" value="F:hydrolase activity"/>
    <property type="evidence" value="ECO:0007669"/>
    <property type="project" value="UniProtKB-KW"/>
</dbReference>
<dbReference type="SUPFAM" id="SSF56601">
    <property type="entry name" value="beta-lactamase/transpeptidase-like"/>
    <property type="match status" value="1"/>
</dbReference>
<feature type="domain" description="FIMAH" evidence="4">
    <location>
        <begin position="404"/>
        <end position="482"/>
    </location>
</feature>
<dbReference type="Gene3D" id="3.40.710.10">
    <property type="entry name" value="DD-peptidase/beta-lactamase superfamily"/>
    <property type="match status" value="1"/>
</dbReference>
<dbReference type="EMBL" id="JBHUMX010000035">
    <property type="protein sequence ID" value="MFD2629232.1"/>
    <property type="molecule type" value="Genomic_DNA"/>
</dbReference>
<feature type="chain" id="PRO_5047187869" evidence="2">
    <location>
        <begin position="24"/>
        <end position="486"/>
    </location>
</feature>
<keyword evidence="6" id="KW-1185">Reference proteome</keyword>
<accession>A0ABW5Q0T4</accession>
<feature type="domain" description="Beta-lactamase-related" evidence="3">
    <location>
        <begin position="47"/>
        <end position="381"/>
    </location>
</feature>
<dbReference type="Pfam" id="PF22888">
    <property type="entry name" value="FIMAH"/>
    <property type="match status" value="1"/>
</dbReference>
<dbReference type="EC" id="3.-.-.-" evidence="5"/>
<evidence type="ECO:0000256" key="1">
    <source>
        <dbReference type="ARBA" id="ARBA00022801"/>
    </source>
</evidence>
<dbReference type="PANTHER" id="PTHR43283:SF11">
    <property type="entry name" value="BETA-LACTAMASE-RELATED DOMAIN-CONTAINING PROTEIN"/>
    <property type="match status" value="1"/>
</dbReference>
<dbReference type="RefSeq" id="WP_379562003.1">
    <property type="nucleotide sequence ID" value="NZ_JBHUMX010000035.1"/>
</dbReference>
<gene>
    <name evidence="5" type="ORF">ACFSUN_10640</name>
</gene>
<evidence type="ECO:0000259" key="3">
    <source>
        <dbReference type="Pfam" id="PF00144"/>
    </source>
</evidence>
<evidence type="ECO:0000256" key="2">
    <source>
        <dbReference type="SAM" id="SignalP"/>
    </source>
</evidence>
<evidence type="ECO:0000259" key="4">
    <source>
        <dbReference type="Pfam" id="PF22888"/>
    </source>
</evidence>
<keyword evidence="1 5" id="KW-0378">Hydrolase</keyword>
<feature type="signal peptide" evidence="2">
    <location>
        <begin position="1"/>
        <end position="23"/>
    </location>
</feature>
<dbReference type="InterPro" id="IPR050789">
    <property type="entry name" value="Diverse_Enzym_Activities"/>
</dbReference>
<comment type="caution">
    <text evidence="5">The sequence shown here is derived from an EMBL/GenBank/DDBJ whole genome shotgun (WGS) entry which is preliminary data.</text>
</comment>
<dbReference type="Proteomes" id="UP001597451">
    <property type="component" value="Unassembled WGS sequence"/>
</dbReference>
<evidence type="ECO:0000313" key="5">
    <source>
        <dbReference type="EMBL" id="MFD2629232.1"/>
    </source>
</evidence>
<dbReference type="PANTHER" id="PTHR43283">
    <property type="entry name" value="BETA-LACTAMASE-RELATED"/>
    <property type="match status" value="1"/>
</dbReference>
<evidence type="ECO:0000313" key="6">
    <source>
        <dbReference type="Proteomes" id="UP001597451"/>
    </source>
</evidence>
<name>A0ABW5Q0T4_9BACI</name>
<dbReference type="InterPro" id="IPR001466">
    <property type="entry name" value="Beta-lactam-related"/>
</dbReference>
<proteinExistence type="predicted"/>
<dbReference type="Pfam" id="PF00144">
    <property type="entry name" value="Beta-lactamase"/>
    <property type="match status" value="1"/>
</dbReference>
<sequence length="486" mass="54770">MNKQRTLSIVLLFMLCMTLIAPAKIGAQAGDSQVPMHPQPLADLDGEVEAAIAENVMPGAVVFIAKQGEVVKHDAYGYAARYTDDQFTEMEDPVAMQKNTIFDMASISKLFTATAVMQLWDEGLFELDDPVHWYIPEFTGEHKEDVTIRQLLTHTSGFAPGPSERLYEVEGDREDRLEFVLREPLQQEPGADYVYSDLDYITLGVLIERLSGDRQDVFVEHEITEPLQMEDTMYNPAESLKPRIAATEYQPWTNRGLVWGSVHDENAWSLDGVAGQAGLFSTAEDLAVFAQMMLEEGTYAGEEILSEEAVELMTTNWNEAYPGQDQGLGWELNQSWYMDDLAEHNTMGHTGYTGTSIVVSPNHDSVTILLTNRVHPTRQTVSTNGIRKKVSEKTADAIYAWSAESMQDMVERLLTREEIEANTARSLNLHLTAISRYEQQDNQAKVLKHLESFKFLVDYFQGLGDINGPTYQDLQRTSDYLIGKWQ</sequence>
<dbReference type="InterPro" id="IPR054470">
    <property type="entry name" value="FIMAH_dom"/>
</dbReference>
<dbReference type="InterPro" id="IPR012338">
    <property type="entry name" value="Beta-lactam/transpept-like"/>
</dbReference>
<keyword evidence="2" id="KW-0732">Signal</keyword>
<protein>
    <submittedName>
        <fullName evidence="5">Serine hydrolase domain-containing protein</fullName>
        <ecNumber evidence="5">3.-.-.-</ecNumber>
    </submittedName>
</protein>